<sequence>MPPQGPVGVEAGGIDKVVSNLEGTISNLRNSVREIDDAAQAVLRGWKGSASDEFVKVAKAWHDEAQDLNQRFDRFTEAVGIGKSTIVSVDGQGLSGGGAPASSGPLTSL</sequence>
<organism evidence="2 3">
    <name type="scientific">Nocardia rhizosphaerihabitans</name>
    <dbReference type="NCBI Taxonomy" id="1691570"/>
    <lineage>
        <taxon>Bacteria</taxon>
        <taxon>Bacillati</taxon>
        <taxon>Actinomycetota</taxon>
        <taxon>Actinomycetes</taxon>
        <taxon>Mycobacteriales</taxon>
        <taxon>Nocardiaceae</taxon>
        <taxon>Nocardia</taxon>
    </lineage>
</organism>
<dbReference type="InterPro" id="IPR010310">
    <property type="entry name" value="T7SS_ESAT-6-like"/>
</dbReference>
<dbReference type="Pfam" id="PF06013">
    <property type="entry name" value="WXG100"/>
    <property type="match status" value="1"/>
</dbReference>
<dbReference type="Gene3D" id="1.10.287.1060">
    <property type="entry name" value="ESAT-6-like"/>
    <property type="match status" value="1"/>
</dbReference>
<evidence type="ECO:0000256" key="1">
    <source>
        <dbReference type="SAM" id="MobiDB-lite"/>
    </source>
</evidence>
<proteinExistence type="predicted"/>
<dbReference type="InterPro" id="IPR036689">
    <property type="entry name" value="ESAT-6-like_sf"/>
</dbReference>
<name>A0ABQ2KKQ3_9NOCA</name>
<evidence type="ECO:0000313" key="2">
    <source>
        <dbReference type="EMBL" id="GGN85951.1"/>
    </source>
</evidence>
<keyword evidence="3" id="KW-1185">Reference proteome</keyword>
<dbReference type="Proteomes" id="UP000658127">
    <property type="component" value="Unassembled WGS sequence"/>
</dbReference>
<accession>A0ABQ2KKQ3</accession>
<gene>
    <name evidence="2" type="ORF">GCM10011610_40750</name>
</gene>
<feature type="compositionally biased region" description="Low complexity" evidence="1">
    <location>
        <begin position="100"/>
        <end position="109"/>
    </location>
</feature>
<evidence type="ECO:0000313" key="3">
    <source>
        <dbReference type="Proteomes" id="UP000658127"/>
    </source>
</evidence>
<dbReference type="SUPFAM" id="SSF140453">
    <property type="entry name" value="EsxAB dimer-like"/>
    <property type="match status" value="1"/>
</dbReference>
<comment type="caution">
    <text evidence="2">The sequence shown here is derived from an EMBL/GenBank/DDBJ whole genome shotgun (WGS) entry which is preliminary data.</text>
</comment>
<dbReference type="EMBL" id="BMNE01000004">
    <property type="protein sequence ID" value="GGN85951.1"/>
    <property type="molecule type" value="Genomic_DNA"/>
</dbReference>
<reference evidence="3" key="1">
    <citation type="journal article" date="2019" name="Int. J. Syst. Evol. Microbiol.">
        <title>The Global Catalogue of Microorganisms (GCM) 10K type strain sequencing project: providing services to taxonomists for standard genome sequencing and annotation.</title>
        <authorList>
            <consortium name="The Broad Institute Genomics Platform"/>
            <consortium name="The Broad Institute Genome Sequencing Center for Infectious Disease"/>
            <person name="Wu L."/>
            <person name="Ma J."/>
        </authorList>
    </citation>
    <scope>NUCLEOTIDE SEQUENCE [LARGE SCALE GENOMIC DNA]</scope>
    <source>
        <strain evidence="3">CGMCC 4.7329</strain>
    </source>
</reference>
<evidence type="ECO:0008006" key="4">
    <source>
        <dbReference type="Google" id="ProtNLM"/>
    </source>
</evidence>
<protein>
    <recommendedName>
        <fullName evidence="4">WXG100 family type VII secretion target</fullName>
    </recommendedName>
</protein>
<feature type="region of interest" description="Disordered" evidence="1">
    <location>
        <begin position="90"/>
        <end position="109"/>
    </location>
</feature>
<dbReference type="RefSeq" id="WP_189030548.1">
    <property type="nucleotide sequence ID" value="NZ_BMNE01000004.1"/>
</dbReference>